<sequence length="120" mass="14306">MTTTSFEEEFQEFFKKLDTPLKKFIYENYKKSSKKKYSTFLGIFLLDFGIYAFDSFPCNFSSKYTPFINCQEKNIFNMKAGITDLTNKPLTIRESEKKVAEFLIEQFNKIPLSNFQNWHK</sequence>
<dbReference type="AlphaFoldDB" id="A0A1I3L737"/>
<organism evidence="1 2">
    <name type="scientific">Myroides guanonis</name>
    <dbReference type="NCBI Taxonomy" id="1150112"/>
    <lineage>
        <taxon>Bacteria</taxon>
        <taxon>Pseudomonadati</taxon>
        <taxon>Bacteroidota</taxon>
        <taxon>Flavobacteriia</taxon>
        <taxon>Flavobacteriales</taxon>
        <taxon>Flavobacteriaceae</taxon>
        <taxon>Myroides</taxon>
    </lineage>
</organism>
<dbReference type="Proteomes" id="UP000243887">
    <property type="component" value="Unassembled WGS sequence"/>
</dbReference>
<reference evidence="2" key="1">
    <citation type="submission" date="2016-10" db="EMBL/GenBank/DDBJ databases">
        <authorList>
            <person name="Varghese N."/>
            <person name="Submissions S."/>
        </authorList>
    </citation>
    <scope>NUCLEOTIDE SEQUENCE [LARGE SCALE GENOMIC DNA]</scope>
    <source>
        <strain evidence="2">DSM 26542</strain>
    </source>
</reference>
<keyword evidence="2" id="KW-1185">Reference proteome</keyword>
<dbReference type="RefSeq" id="WP_090677587.1">
    <property type="nucleotide sequence ID" value="NZ_FORU01000001.1"/>
</dbReference>
<dbReference type="OrthoDB" id="1449758at2"/>
<proteinExistence type="predicted"/>
<evidence type="ECO:0000313" key="1">
    <source>
        <dbReference type="EMBL" id="SFI80489.1"/>
    </source>
</evidence>
<protein>
    <submittedName>
        <fullName evidence="1">Uncharacterized protein</fullName>
    </submittedName>
</protein>
<name>A0A1I3L737_9FLAO</name>
<accession>A0A1I3L737</accession>
<gene>
    <name evidence="1" type="ORF">SAMN04487893_101203</name>
</gene>
<dbReference type="EMBL" id="FORU01000001">
    <property type="protein sequence ID" value="SFI80489.1"/>
    <property type="molecule type" value="Genomic_DNA"/>
</dbReference>
<evidence type="ECO:0000313" key="2">
    <source>
        <dbReference type="Proteomes" id="UP000243887"/>
    </source>
</evidence>